<evidence type="ECO:0000256" key="1">
    <source>
        <dbReference type="SAM" id="Phobius"/>
    </source>
</evidence>
<reference evidence="2" key="1">
    <citation type="submission" date="2022-12" db="EMBL/GenBank/DDBJ databases">
        <title>B. miyamotoi WGS.</title>
        <authorList>
            <person name="Kuleshov K.V."/>
            <person name="Hoornstra D."/>
            <person name="Hovius J.W."/>
            <person name="Platonov A.E."/>
            <person name="Telford S.R. III."/>
        </authorList>
    </citation>
    <scope>NUCLEOTIDE SEQUENCE</scope>
    <source>
        <strain evidence="2">410</strain>
    </source>
</reference>
<feature type="transmembrane region" description="Helical" evidence="1">
    <location>
        <begin position="7"/>
        <end position="26"/>
    </location>
</feature>
<dbReference type="KEGG" id="bmiy:RJ61_03700"/>
<keyword evidence="1" id="KW-0472">Membrane</keyword>
<dbReference type="Pfam" id="PF04977">
    <property type="entry name" value="DivIC"/>
    <property type="match status" value="1"/>
</dbReference>
<gene>
    <name evidence="2" type="ORF">O5398_00500</name>
</gene>
<proteinExistence type="predicted"/>
<organism evidence="2 3">
    <name type="scientific">Borrelia miyamotoi</name>
    <dbReference type="NCBI Taxonomy" id="47466"/>
    <lineage>
        <taxon>Bacteria</taxon>
        <taxon>Pseudomonadati</taxon>
        <taxon>Spirochaetota</taxon>
        <taxon>Spirochaetia</taxon>
        <taxon>Spirochaetales</taxon>
        <taxon>Borreliaceae</taxon>
        <taxon>Borrelia</taxon>
    </lineage>
</organism>
<accession>A0AAQ2WVC6</accession>
<feature type="transmembrane region" description="Helical" evidence="1">
    <location>
        <begin position="119"/>
        <end position="137"/>
    </location>
</feature>
<keyword evidence="1" id="KW-0812">Transmembrane</keyword>
<dbReference type="RefSeq" id="WP_020955110.1">
    <property type="nucleotide sequence ID" value="NZ_CP010308.1"/>
</dbReference>
<dbReference type="EMBL" id="CP114637">
    <property type="protein sequence ID" value="WAZ90649.1"/>
    <property type="molecule type" value="Genomic_DNA"/>
</dbReference>
<dbReference type="AlphaFoldDB" id="A0AAQ2WVC6"/>
<dbReference type="Proteomes" id="UP001164544">
    <property type="component" value="Chromosome"/>
</dbReference>
<dbReference type="InterPro" id="IPR007060">
    <property type="entry name" value="FtsL/DivIC"/>
</dbReference>
<evidence type="ECO:0000313" key="3">
    <source>
        <dbReference type="Proteomes" id="UP001164544"/>
    </source>
</evidence>
<sequence length="147" mass="17316">MALTKKIILSIYIGIISYFTITPIFGEMGIVNYKKLNNNLILMKNHIEKLKEIQKTLKKRYINLKISKPTILREASKIGYYPKNSIIIKRLDEEDENYYQGNFLNIKHTLGNKNIGQNFYLISIVISFIFYFLLSYFDKINTFSKGR</sequence>
<evidence type="ECO:0000313" key="2">
    <source>
        <dbReference type="EMBL" id="WAZ90649.1"/>
    </source>
</evidence>
<name>A0AAQ2WVC6_9SPIR</name>
<protein>
    <submittedName>
        <fullName evidence="2">Septum formation initiator family protein</fullName>
    </submittedName>
</protein>
<keyword evidence="1" id="KW-1133">Transmembrane helix</keyword>